<feature type="region of interest" description="Disordered" evidence="1">
    <location>
        <begin position="149"/>
        <end position="176"/>
    </location>
</feature>
<evidence type="ECO:0000259" key="2">
    <source>
        <dbReference type="PROSITE" id="PS51335"/>
    </source>
</evidence>
<name>A0A979FPB4_HYAAZ</name>
<feature type="compositionally biased region" description="Low complexity" evidence="1">
    <location>
        <begin position="112"/>
        <end position="124"/>
    </location>
</feature>
<dbReference type="InterPro" id="IPR050868">
    <property type="entry name" value="ELMO_domain-containing"/>
</dbReference>
<proteinExistence type="predicted"/>
<dbReference type="PANTHER" id="PTHR12771:SF2">
    <property type="entry name" value="ELMO DOMAIN-CONTAINING PROTEIN 3"/>
    <property type="match status" value="1"/>
</dbReference>
<gene>
    <name evidence="4" type="primary">LOC108673401</name>
</gene>
<feature type="compositionally biased region" description="Polar residues" evidence="1">
    <location>
        <begin position="94"/>
        <end position="111"/>
    </location>
</feature>
<dbReference type="RefSeq" id="XP_047738312.1">
    <property type="nucleotide sequence ID" value="XM_047882356.1"/>
</dbReference>
<feature type="domain" description="ELMO" evidence="2">
    <location>
        <begin position="281"/>
        <end position="435"/>
    </location>
</feature>
<organism evidence="3 4">
    <name type="scientific">Hyalella azteca</name>
    <name type="common">Amphipod</name>
    <dbReference type="NCBI Taxonomy" id="294128"/>
    <lineage>
        <taxon>Eukaryota</taxon>
        <taxon>Metazoa</taxon>
        <taxon>Ecdysozoa</taxon>
        <taxon>Arthropoda</taxon>
        <taxon>Crustacea</taxon>
        <taxon>Multicrustacea</taxon>
        <taxon>Malacostraca</taxon>
        <taxon>Eumalacostraca</taxon>
        <taxon>Peracarida</taxon>
        <taxon>Amphipoda</taxon>
        <taxon>Senticaudata</taxon>
        <taxon>Talitrida</taxon>
        <taxon>Talitroidea</taxon>
        <taxon>Hyalellidae</taxon>
        <taxon>Hyalella</taxon>
    </lineage>
</organism>
<dbReference type="PANTHER" id="PTHR12771">
    <property type="entry name" value="ENGULFMENT AND CELL MOTILITY"/>
    <property type="match status" value="1"/>
</dbReference>
<evidence type="ECO:0000313" key="3">
    <source>
        <dbReference type="Proteomes" id="UP000694843"/>
    </source>
</evidence>
<evidence type="ECO:0000256" key="1">
    <source>
        <dbReference type="SAM" id="MobiDB-lite"/>
    </source>
</evidence>
<dbReference type="AlphaFoldDB" id="A0A979FPB4"/>
<dbReference type="Proteomes" id="UP000694843">
    <property type="component" value="Unplaced"/>
</dbReference>
<sequence length="489" mass="54390">MLKFLEILQMLESPVRVVRGGHDASRGLEIIQQNIKNKLASSPDLSSSAEELAAAQRAWESVQCVEPTAVGLGSTHTGTDSADTIDKKPIPAHTPSQSSTPSIIGTASNTKSRSSATHCSSSHHSLQDQYEEPLEDQFQLVTLQDGSDPKYESISHPGWSSQHKLHPQTGRPPLQHQRDCHRGVMEVPRPALVPPLSSSLVHLTPGLTVTPTIDFEEAWQFFLRQDMSHVKGSIRPTVEKRGVPGLLRELFGPRKLKPELIPERDLIFCIAQCPMSNSEPLHLQMLQTIYKALTGTRADCPRYGPHWDIIGFQGSDPSTDLRGVGLLGLVQMVSLVCGEQSQHLAADVFALSHDQHSQFPLMVLCLNVTRIALQALREGCLNKECNSRGNVRLVVNEFFAAVLYHIYHIWRTERKSITDSGYLIKDAEAYCKSNVSRVLCRLQQHLRSYSSHHFVVDMFLLHVAVTRLLLPGSVHSALFCCEYLVSILF</sequence>
<protein>
    <submittedName>
        <fullName evidence="4">Uncharacterized protein LOC108673401 isoform X1</fullName>
    </submittedName>
</protein>
<dbReference type="Pfam" id="PF04727">
    <property type="entry name" value="ELMO_CED12"/>
    <property type="match status" value="1"/>
</dbReference>
<dbReference type="OrthoDB" id="67155at2759"/>
<reference evidence="4" key="1">
    <citation type="submission" date="2025-08" db="UniProtKB">
        <authorList>
            <consortium name="RefSeq"/>
        </authorList>
    </citation>
    <scope>IDENTIFICATION</scope>
    <source>
        <tissue evidence="4">Whole organism</tissue>
    </source>
</reference>
<evidence type="ECO:0000313" key="4">
    <source>
        <dbReference type="RefSeq" id="XP_047738312.1"/>
    </source>
</evidence>
<dbReference type="GeneID" id="108673401"/>
<dbReference type="InterPro" id="IPR006816">
    <property type="entry name" value="ELMO_dom"/>
</dbReference>
<accession>A0A979FPB4</accession>
<dbReference type="PROSITE" id="PS51335">
    <property type="entry name" value="ELMO"/>
    <property type="match status" value="1"/>
</dbReference>
<keyword evidence="3" id="KW-1185">Reference proteome</keyword>
<feature type="region of interest" description="Disordered" evidence="1">
    <location>
        <begin position="70"/>
        <end position="131"/>
    </location>
</feature>